<keyword evidence="2" id="KW-0255">Endonuclease</keyword>
<feature type="transmembrane region" description="Helical" evidence="1">
    <location>
        <begin position="7"/>
        <end position="29"/>
    </location>
</feature>
<dbReference type="InterPro" id="IPR036691">
    <property type="entry name" value="Endo/exonu/phosph_ase_sf"/>
</dbReference>
<keyword evidence="2" id="KW-0540">Nuclease</keyword>
<keyword evidence="2" id="KW-0269">Exonuclease</keyword>
<dbReference type="EMBL" id="CACRSY010000008">
    <property type="protein sequence ID" value="VYS91826.1"/>
    <property type="molecule type" value="Genomic_DNA"/>
</dbReference>
<reference evidence="2" key="1">
    <citation type="submission" date="2019-11" db="EMBL/GenBank/DDBJ databases">
        <authorList>
            <person name="Feng L."/>
        </authorList>
    </citation>
    <scope>NUCLEOTIDE SEQUENCE</scope>
    <source>
        <strain evidence="2">BhanseniiLFYP23</strain>
    </source>
</reference>
<sequence length="354" mass="40051">MPKFSKFFKGLGIVVLIILILLVCAVLWLTIREYRPEKEEALKVPKNTRTLSLDDSLRIMTYNIGYAGLDKSEDFFMDGGSEVQPDSKEQVETNLTGIKKVLTENPADVYFLQEVDKDSKRSFHIDETEYLKSSLNMEGIFAYNFKCDFVPYPLPPIEKVNSGIFTMTDLKVNSAARLALPESFSWPVKTCNLKRCMQETRIPLEGTDAELVLINFHLEAYDDGDGKIAQSKMLAEKLSKEYEAGNYVIAGGDFNQTFEGMDKYPITNTENWVPGIIGQDTLPEHFSFAVDDTYPTCRLLNAPYTGSYETSQVYVIDGFIVSDNITVSDISVINTDFEYTDHQPVQMEISLKPE</sequence>
<accession>A0A6N2SFG6</accession>
<evidence type="ECO:0000256" key="1">
    <source>
        <dbReference type="SAM" id="Phobius"/>
    </source>
</evidence>
<protein>
    <submittedName>
        <fullName evidence="2">Endonuclease/Exonuclease/phosphatase family protein</fullName>
    </submittedName>
</protein>
<proteinExistence type="predicted"/>
<gene>
    <name evidence="2" type="ORF">BHLFYP23_02075</name>
</gene>
<dbReference type="RefSeq" id="WP_003022875.1">
    <property type="nucleotide sequence ID" value="NZ_CACRSY010000008.1"/>
</dbReference>
<dbReference type="Gene3D" id="3.60.10.10">
    <property type="entry name" value="Endonuclease/exonuclease/phosphatase"/>
    <property type="match status" value="1"/>
</dbReference>
<keyword evidence="2" id="KW-0378">Hydrolase</keyword>
<dbReference type="GO" id="GO:0004519">
    <property type="term" value="F:endonuclease activity"/>
    <property type="evidence" value="ECO:0007669"/>
    <property type="project" value="UniProtKB-KW"/>
</dbReference>
<dbReference type="AlphaFoldDB" id="A0A6N2SFG6"/>
<evidence type="ECO:0000313" key="2">
    <source>
        <dbReference type="EMBL" id="VYS91826.1"/>
    </source>
</evidence>
<keyword evidence="1" id="KW-1133">Transmembrane helix</keyword>
<dbReference type="SUPFAM" id="SSF56219">
    <property type="entry name" value="DNase I-like"/>
    <property type="match status" value="1"/>
</dbReference>
<name>A0A6N2SFG6_BLAHA</name>
<keyword evidence="1" id="KW-0812">Transmembrane</keyword>
<organism evidence="2">
    <name type="scientific">Blautia hansenii</name>
    <name type="common">Ruminococcus hansenii</name>
    <dbReference type="NCBI Taxonomy" id="1322"/>
    <lineage>
        <taxon>Bacteria</taxon>
        <taxon>Bacillati</taxon>
        <taxon>Bacillota</taxon>
        <taxon>Clostridia</taxon>
        <taxon>Lachnospirales</taxon>
        <taxon>Lachnospiraceae</taxon>
        <taxon>Blautia</taxon>
    </lineage>
</organism>
<keyword evidence="1" id="KW-0472">Membrane</keyword>
<dbReference type="GO" id="GO:0004527">
    <property type="term" value="F:exonuclease activity"/>
    <property type="evidence" value="ECO:0007669"/>
    <property type="project" value="UniProtKB-KW"/>
</dbReference>